<dbReference type="Pfam" id="PF01636">
    <property type="entry name" value="APH"/>
    <property type="match status" value="1"/>
</dbReference>
<dbReference type="Proteomes" id="UP001175000">
    <property type="component" value="Unassembled WGS sequence"/>
</dbReference>
<accession>A0AA39WWR3</accession>
<keyword evidence="3" id="KW-1185">Reference proteome</keyword>
<dbReference type="InterPro" id="IPR002575">
    <property type="entry name" value="Aminoglycoside_PTrfase"/>
</dbReference>
<dbReference type="PANTHER" id="PTHR21310:SF59">
    <property type="entry name" value="AMINOGLYCOSIDE PHOSPHOTRANSFERASE DOMAIN-CONTAINING PROTEIN"/>
    <property type="match status" value="1"/>
</dbReference>
<reference evidence="2" key="1">
    <citation type="submission" date="2023-06" db="EMBL/GenBank/DDBJ databases">
        <title>Genome-scale phylogeny and comparative genomics of the fungal order Sordariales.</title>
        <authorList>
            <consortium name="Lawrence Berkeley National Laboratory"/>
            <person name="Hensen N."/>
            <person name="Bonometti L."/>
            <person name="Westerberg I."/>
            <person name="Brannstrom I.O."/>
            <person name="Guillou S."/>
            <person name="Cros-Aarteil S."/>
            <person name="Calhoun S."/>
            <person name="Haridas S."/>
            <person name="Kuo A."/>
            <person name="Mondo S."/>
            <person name="Pangilinan J."/>
            <person name="Riley R."/>
            <person name="Labutti K."/>
            <person name="Andreopoulos B."/>
            <person name="Lipzen A."/>
            <person name="Chen C."/>
            <person name="Yanf M."/>
            <person name="Daum C."/>
            <person name="Ng V."/>
            <person name="Clum A."/>
            <person name="Steindorff A."/>
            <person name="Ohm R."/>
            <person name="Martin F."/>
            <person name="Silar P."/>
            <person name="Natvig D."/>
            <person name="Lalanne C."/>
            <person name="Gautier V."/>
            <person name="Ament-Velasquez S.L."/>
            <person name="Kruys A."/>
            <person name="Hutchinson M.I."/>
            <person name="Powell A.J."/>
            <person name="Barry K."/>
            <person name="Miller A.N."/>
            <person name="Grigoriev I.V."/>
            <person name="Debuchy R."/>
            <person name="Gladieux P."/>
            <person name="Thoren M.H."/>
            <person name="Johannesson H."/>
        </authorList>
    </citation>
    <scope>NUCLEOTIDE SEQUENCE</scope>
    <source>
        <strain evidence="2">CBS 606.72</strain>
    </source>
</reference>
<dbReference type="InterPro" id="IPR051678">
    <property type="entry name" value="AGP_Transferase"/>
</dbReference>
<gene>
    <name evidence="2" type="ORF">B0T14DRAFT_564452</name>
</gene>
<proteinExistence type="predicted"/>
<dbReference type="AlphaFoldDB" id="A0AA39WWR3"/>
<dbReference type="Gene3D" id="3.90.1200.10">
    <property type="match status" value="1"/>
</dbReference>
<protein>
    <recommendedName>
        <fullName evidence="1">Aminoglycoside phosphotransferase domain-containing protein</fullName>
    </recommendedName>
</protein>
<dbReference type="InterPro" id="IPR011009">
    <property type="entry name" value="Kinase-like_dom_sf"/>
</dbReference>
<dbReference type="SUPFAM" id="SSF56112">
    <property type="entry name" value="Protein kinase-like (PK-like)"/>
    <property type="match status" value="1"/>
</dbReference>
<evidence type="ECO:0000259" key="1">
    <source>
        <dbReference type="Pfam" id="PF01636"/>
    </source>
</evidence>
<evidence type="ECO:0000313" key="3">
    <source>
        <dbReference type="Proteomes" id="UP001175000"/>
    </source>
</evidence>
<comment type="caution">
    <text evidence="2">The sequence shown here is derived from an EMBL/GenBank/DDBJ whole genome shotgun (WGS) entry which is preliminary data.</text>
</comment>
<evidence type="ECO:0000313" key="2">
    <source>
        <dbReference type="EMBL" id="KAK0623053.1"/>
    </source>
</evidence>
<organism evidence="2 3">
    <name type="scientific">Immersiella caudata</name>
    <dbReference type="NCBI Taxonomy" id="314043"/>
    <lineage>
        <taxon>Eukaryota</taxon>
        <taxon>Fungi</taxon>
        <taxon>Dikarya</taxon>
        <taxon>Ascomycota</taxon>
        <taxon>Pezizomycotina</taxon>
        <taxon>Sordariomycetes</taxon>
        <taxon>Sordariomycetidae</taxon>
        <taxon>Sordariales</taxon>
        <taxon>Lasiosphaeriaceae</taxon>
        <taxon>Immersiella</taxon>
    </lineage>
</organism>
<sequence length="336" mass="36823">MASAADFFARHNLPTESRSLCLAFANSKYPDSHIREALSQGFCSFTLELDQTIIQFRPPIHQISLAMASAAYEIHGTIAPLTSSLGTIALPTTTPNYLTSPLHVYHMSRLPGIPLSSLQSLPPPHRRSLLTSYAKLLAKTWYSPSQPQASLIASTIHPRLLTLHSRLPSRFQSVISCVLASLPDILALPWVLTHGDFIPSNILVSISPTSNISGLLDWAEAEYLPFGICLYGLEELLGESVGGDGQEGEKYPAPGSVFGYYEDAEEMRAWFWGVLEGLVPEIRENRGTAEMAALLGILLWHGFAWDGGKLDRVVDGKQDGEEVQRLDAMLLGRVVN</sequence>
<dbReference type="PANTHER" id="PTHR21310">
    <property type="entry name" value="AMINOGLYCOSIDE PHOSPHOTRANSFERASE-RELATED-RELATED"/>
    <property type="match status" value="1"/>
</dbReference>
<feature type="domain" description="Aminoglycoside phosphotransferase" evidence="1">
    <location>
        <begin position="101"/>
        <end position="223"/>
    </location>
</feature>
<dbReference type="EMBL" id="JAULSU010000003">
    <property type="protein sequence ID" value="KAK0623053.1"/>
    <property type="molecule type" value="Genomic_DNA"/>
</dbReference>
<name>A0AA39WWR3_9PEZI</name>